<comment type="caution">
    <text evidence="1">The sequence shown here is derived from an EMBL/GenBank/DDBJ whole genome shotgun (WGS) entry which is preliminary data.</text>
</comment>
<evidence type="ECO:0000313" key="1">
    <source>
        <dbReference type="EMBL" id="RHL88484.1"/>
    </source>
</evidence>
<name>A0A415N0W3_9BACE</name>
<accession>A0A415N0W3</accession>
<protein>
    <submittedName>
        <fullName evidence="1">Uncharacterized protein</fullName>
    </submittedName>
</protein>
<dbReference type="Proteomes" id="UP000285013">
    <property type="component" value="Unassembled WGS sequence"/>
</dbReference>
<proteinExistence type="predicted"/>
<dbReference type="AlphaFoldDB" id="A0A415N0W3"/>
<reference evidence="1 2" key="1">
    <citation type="submission" date="2018-08" db="EMBL/GenBank/DDBJ databases">
        <title>A genome reference for cultivated species of the human gut microbiota.</title>
        <authorList>
            <person name="Zou Y."/>
            <person name="Xue W."/>
            <person name="Luo G."/>
        </authorList>
    </citation>
    <scope>NUCLEOTIDE SEQUENCE [LARGE SCALE GENOMIC DNA]</scope>
    <source>
        <strain evidence="1 2">AF36-16BH</strain>
    </source>
</reference>
<sequence length="326" mass="37550">MQKRDIKINLACYLIRFRKKSARRGDYLPLNSVLPNGFLNFMKEFIDYVSIETHESIDKERIFDLEHVDPSNLSSGIISGFFSKGLRGKGTKIKKKKGRKAIIVDEIDPSKFTSDFYFFLFGIPLAIPETKAGVFMAQSYKNYGYKEIFEEAFKKFVSIKLGESITGEISILTNPVLFKRTLKESGFKKLRYRKHSLPKYLDNVIDNKINNDKDRKYYDIELVISAKRQIAGVDINKKLERVVDENTSFLELAPIDGFDFDEVYADVVVGKYRRTVNISNPNRFGAVYDISKNVTFEEDGQPKFDSIKKIATDILVDDILNNVDFQ</sequence>
<gene>
    <name evidence="1" type="ORF">DWZ95_18760</name>
</gene>
<organism evidence="1 2">
    <name type="scientific">Bacteroides intestinalis</name>
    <dbReference type="NCBI Taxonomy" id="329854"/>
    <lineage>
        <taxon>Bacteria</taxon>
        <taxon>Pseudomonadati</taxon>
        <taxon>Bacteroidota</taxon>
        <taxon>Bacteroidia</taxon>
        <taxon>Bacteroidales</taxon>
        <taxon>Bacteroidaceae</taxon>
        <taxon>Bacteroides</taxon>
    </lineage>
</organism>
<dbReference type="EMBL" id="QRPE01000028">
    <property type="protein sequence ID" value="RHL88484.1"/>
    <property type="molecule type" value="Genomic_DNA"/>
</dbReference>
<dbReference type="RefSeq" id="WP_118423479.1">
    <property type="nucleotide sequence ID" value="NZ_QRPE01000028.1"/>
</dbReference>
<evidence type="ECO:0000313" key="2">
    <source>
        <dbReference type="Proteomes" id="UP000285013"/>
    </source>
</evidence>